<evidence type="ECO:0000313" key="1">
    <source>
        <dbReference type="EMBL" id="KAH7956096.1"/>
    </source>
</evidence>
<protein>
    <submittedName>
        <fullName evidence="1">Uncharacterized protein</fullName>
    </submittedName>
</protein>
<comment type="caution">
    <text evidence="1">The sequence shown here is derived from an EMBL/GenBank/DDBJ whole genome shotgun (WGS) entry which is preliminary data.</text>
</comment>
<reference evidence="1" key="2">
    <citation type="submission" date="2021-09" db="EMBL/GenBank/DDBJ databases">
        <authorList>
            <person name="Jia N."/>
            <person name="Wang J."/>
            <person name="Shi W."/>
            <person name="Du L."/>
            <person name="Sun Y."/>
            <person name="Zhan W."/>
            <person name="Jiang J."/>
            <person name="Wang Q."/>
            <person name="Zhang B."/>
            <person name="Ji P."/>
            <person name="Sakyi L.B."/>
            <person name="Cui X."/>
            <person name="Yuan T."/>
            <person name="Jiang B."/>
            <person name="Yang W."/>
            <person name="Lam T.T.-Y."/>
            <person name="Chang Q."/>
            <person name="Ding S."/>
            <person name="Wang X."/>
            <person name="Zhu J."/>
            <person name="Ruan X."/>
            <person name="Zhao L."/>
            <person name="Wei J."/>
            <person name="Que T."/>
            <person name="Du C."/>
            <person name="Cheng J."/>
            <person name="Dai P."/>
            <person name="Han X."/>
            <person name="Huang E."/>
            <person name="Gao Y."/>
            <person name="Liu J."/>
            <person name="Shao H."/>
            <person name="Ye R."/>
            <person name="Li L."/>
            <person name="Wei W."/>
            <person name="Wang X."/>
            <person name="Wang C."/>
            <person name="Huo Q."/>
            <person name="Li W."/>
            <person name="Guo W."/>
            <person name="Chen H."/>
            <person name="Chen S."/>
            <person name="Zhou L."/>
            <person name="Zhou L."/>
            <person name="Ni X."/>
            <person name="Tian J."/>
            <person name="Zhou Y."/>
            <person name="Sheng Y."/>
            <person name="Liu T."/>
            <person name="Pan Y."/>
            <person name="Xia L."/>
            <person name="Li J."/>
            <person name="Zhao F."/>
            <person name="Cao W."/>
        </authorList>
    </citation>
    <scope>NUCLEOTIDE SEQUENCE</scope>
    <source>
        <strain evidence="1">Rsan-2018</strain>
        <tissue evidence="1">Larvae</tissue>
    </source>
</reference>
<proteinExistence type="predicted"/>
<dbReference type="AlphaFoldDB" id="A0A9D4PUZ5"/>
<dbReference type="EMBL" id="JABSTV010001250">
    <property type="protein sequence ID" value="KAH7956096.1"/>
    <property type="molecule type" value="Genomic_DNA"/>
</dbReference>
<evidence type="ECO:0000313" key="2">
    <source>
        <dbReference type="Proteomes" id="UP000821837"/>
    </source>
</evidence>
<accession>A0A9D4PUZ5</accession>
<sequence length="125" mass="14182">MGQICALYEELVTQPPCSIQPTPSRQQPMDVQLELDNLSRRRKPACELHQSAVEKIHDRLRGHLLVFTDGSPSLLRQLLFIWQPTTSLLQHPNSPWRSSVAPDQPYKRCCGQTEPASPWHCCTPG</sequence>
<organism evidence="1 2">
    <name type="scientific">Rhipicephalus sanguineus</name>
    <name type="common">Brown dog tick</name>
    <name type="synonym">Ixodes sanguineus</name>
    <dbReference type="NCBI Taxonomy" id="34632"/>
    <lineage>
        <taxon>Eukaryota</taxon>
        <taxon>Metazoa</taxon>
        <taxon>Ecdysozoa</taxon>
        <taxon>Arthropoda</taxon>
        <taxon>Chelicerata</taxon>
        <taxon>Arachnida</taxon>
        <taxon>Acari</taxon>
        <taxon>Parasitiformes</taxon>
        <taxon>Ixodida</taxon>
        <taxon>Ixodoidea</taxon>
        <taxon>Ixodidae</taxon>
        <taxon>Rhipicephalinae</taxon>
        <taxon>Rhipicephalus</taxon>
        <taxon>Rhipicephalus</taxon>
    </lineage>
</organism>
<gene>
    <name evidence="1" type="ORF">HPB52_006013</name>
</gene>
<keyword evidence="2" id="KW-1185">Reference proteome</keyword>
<name>A0A9D4PUZ5_RHISA</name>
<reference evidence="1" key="1">
    <citation type="journal article" date="2020" name="Cell">
        <title>Large-Scale Comparative Analyses of Tick Genomes Elucidate Their Genetic Diversity and Vector Capacities.</title>
        <authorList>
            <consortium name="Tick Genome and Microbiome Consortium (TIGMIC)"/>
            <person name="Jia N."/>
            <person name="Wang J."/>
            <person name="Shi W."/>
            <person name="Du L."/>
            <person name="Sun Y."/>
            <person name="Zhan W."/>
            <person name="Jiang J.F."/>
            <person name="Wang Q."/>
            <person name="Zhang B."/>
            <person name="Ji P."/>
            <person name="Bell-Sakyi L."/>
            <person name="Cui X.M."/>
            <person name="Yuan T.T."/>
            <person name="Jiang B.G."/>
            <person name="Yang W.F."/>
            <person name="Lam T.T."/>
            <person name="Chang Q.C."/>
            <person name="Ding S.J."/>
            <person name="Wang X.J."/>
            <person name="Zhu J.G."/>
            <person name="Ruan X.D."/>
            <person name="Zhao L."/>
            <person name="Wei J.T."/>
            <person name="Ye R.Z."/>
            <person name="Que T.C."/>
            <person name="Du C.H."/>
            <person name="Zhou Y.H."/>
            <person name="Cheng J.X."/>
            <person name="Dai P.F."/>
            <person name="Guo W.B."/>
            <person name="Han X.H."/>
            <person name="Huang E.J."/>
            <person name="Li L.F."/>
            <person name="Wei W."/>
            <person name="Gao Y.C."/>
            <person name="Liu J.Z."/>
            <person name="Shao H.Z."/>
            <person name="Wang X."/>
            <person name="Wang C.C."/>
            <person name="Yang T.C."/>
            <person name="Huo Q.B."/>
            <person name="Li W."/>
            <person name="Chen H.Y."/>
            <person name="Chen S.E."/>
            <person name="Zhou L.G."/>
            <person name="Ni X.B."/>
            <person name="Tian J.H."/>
            <person name="Sheng Y."/>
            <person name="Liu T."/>
            <person name="Pan Y.S."/>
            <person name="Xia L.Y."/>
            <person name="Li J."/>
            <person name="Zhao F."/>
            <person name="Cao W.C."/>
        </authorList>
    </citation>
    <scope>NUCLEOTIDE SEQUENCE</scope>
    <source>
        <strain evidence="1">Rsan-2018</strain>
    </source>
</reference>
<dbReference type="Proteomes" id="UP000821837">
    <property type="component" value="Unassembled WGS sequence"/>
</dbReference>